<dbReference type="InterPro" id="IPR015860">
    <property type="entry name" value="ABC_transpr_TagH-like"/>
</dbReference>
<dbReference type="InterPro" id="IPR050683">
    <property type="entry name" value="Bact_Polysacc_Export_ATP-bd"/>
</dbReference>
<dbReference type="Proteomes" id="UP000218272">
    <property type="component" value="Chromosome SCLO_1"/>
</dbReference>
<evidence type="ECO:0000313" key="7">
    <source>
        <dbReference type="Proteomes" id="UP000218272"/>
    </source>
</evidence>
<protein>
    <submittedName>
        <fullName evidence="6">ATP-binding protein</fullName>
    </submittedName>
</protein>
<evidence type="ECO:0000259" key="5">
    <source>
        <dbReference type="PROSITE" id="PS50893"/>
    </source>
</evidence>
<dbReference type="InterPro" id="IPR003439">
    <property type="entry name" value="ABC_transporter-like_ATP-bd"/>
</dbReference>
<dbReference type="GO" id="GO:0140359">
    <property type="term" value="F:ABC-type transporter activity"/>
    <property type="evidence" value="ECO:0007669"/>
    <property type="project" value="InterPro"/>
</dbReference>
<organism evidence="6 7">
    <name type="scientific">Sphingobium cloacae</name>
    <dbReference type="NCBI Taxonomy" id="120107"/>
    <lineage>
        <taxon>Bacteria</taxon>
        <taxon>Pseudomonadati</taxon>
        <taxon>Pseudomonadota</taxon>
        <taxon>Alphaproteobacteria</taxon>
        <taxon>Sphingomonadales</taxon>
        <taxon>Sphingomonadaceae</taxon>
        <taxon>Sphingobium</taxon>
    </lineage>
</organism>
<reference evidence="6 7" key="1">
    <citation type="submission" date="2016-10" db="EMBL/GenBank/DDBJ databases">
        <title>Complete Genome Sequence of the Nonylphenol-Degrading Bacterium Sphingobium cloacae JCM 10874T.</title>
        <authorList>
            <person name="Ootsuka M."/>
            <person name="Nishizawa T."/>
            <person name="Ohta H."/>
        </authorList>
    </citation>
    <scope>NUCLEOTIDE SEQUENCE [LARGE SCALE GENOMIC DNA]</scope>
    <source>
        <strain evidence="6 7">JCM 10874</strain>
    </source>
</reference>
<dbReference type="EMBL" id="AP017655">
    <property type="protein sequence ID" value="BAV65860.1"/>
    <property type="molecule type" value="Genomic_DNA"/>
</dbReference>
<evidence type="ECO:0000256" key="2">
    <source>
        <dbReference type="ARBA" id="ARBA00022448"/>
    </source>
</evidence>
<dbReference type="PANTHER" id="PTHR46743:SF2">
    <property type="entry name" value="TEICHOIC ACIDS EXPORT ATP-BINDING PROTEIN TAGH"/>
    <property type="match status" value="1"/>
</dbReference>
<dbReference type="OrthoDB" id="9778870at2"/>
<keyword evidence="2" id="KW-0813">Transport</keyword>
<sequence>MIVLEQVTKRYHSIRGPIQVLKGVDMTVSMGEKVGIIGRNGAGKSTLIRLISGGEKPTSGTISRSMSISWPIAFASGFQSGLTGRDNLRFICRIYGQDAAEKLPFVQEFSELGDFLDQPIKIYSSGMRARLAFAISMAIDFDCLLIDEVMAVGDAKFNAKSKEELFVKRAHKAMIIVSHNMNYIKTNCTRLYVMNDGRLEHFEDVHEGIAMHNSMMAN</sequence>
<evidence type="ECO:0000256" key="1">
    <source>
        <dbReference type="ARBA" id="ARBA00005417"/>
    </source>
</evidence>
<evidence type="ECO:0000256" key="4">
    <source>
        <dbReference type="ARBA" id="ARBA00022840"/>
    </source>
</evidence>
<dbReference type="PANTHER" id="PTHR46743">
    <property type="entry name" value="TEICHOIC ACIDS EXPORT ATP-BINDING PROTEIN TAGH"/>
    <property type="match status" value="1"/>
</dbReference>
<dbReference type="GO" id="GO:0005524">
    <property type="term" value="F:ATP binding"/>
    <property type="evidence" value="ECO:0007669"/>
    <property type="project" value="UniProtKB-KW"/>
</dbReference>
<dbReference type="GO" id="GO:0016020">
    <property type="term" value="C:membrane"/>
    <property type="evidence" value="ECO:0007669"/>
    <property type="project" value="InterPro"/>
</dbReference>
<dbReference type="RefSeq" id="WP_066519457.1">
    <property type="nucleotide sequence ID" value="NZ_AP017655.1"/>
</dbReference>
<evidence type="ECO:0000313" key="6">
    <source>
        <dbReference type="EMBL" id="BAV65860.1"/>
    </source>
</evidence>
<dbReference type="Pfam" id="PF00005">
    <property type="entry name" value="ABC_tran"/>
    <property type="match status" value="1"/>
</dbReference>
<dbReference type="Gene3D" id="3.40.50.300">
    <property type="entry name" value="P-loop containing nucleotide triphosphate hydrolases"/>
    <property type="match status" value="1"/>
</dbReference>
<dbReference type="InterPro" id="IPR003593">
    <property type="entry name" value="AAA+_ATPase"/>
</dbReference>
<name>A0A1E1F5R0_9SPHN</name>
<dbReference type="PROSITE" id="PS00211">
    <property type="entry name" value="ABC_TRANSPORTER_1"/>
    <property type="match status" value="1"/>
</dbReference>
<dbReference type="AlphaFoldDB" id="A0A1E1F5R0"/>
<gene>
    <name evidence="6" type="ORF">SCLO_1028200</name>
</gene>
<dbReference type="CDD" id="cd03220">
    <property type="entry name" value="ABC_KpsT_Wzt"/>
    <property type="match status" value="1"/>
</dbReference>
<keyword evidence="4 6" id="KW-0067">ATP-binding</keyword>
<evidence type="ECO:0000256" key="3">
    <source>
        <dbReference type="ARBA" id="ARBA00022741"/>
    </source>
</evidence>
<proteinExistence type="inferred from homology"/>
<dbReference type="SUPFAM" id="SSF52540">
    <property type="entry name" value="P-loop containing nucleoside triphosphate hydrolases"/>
    <property type="match status" value="1"/>
</dbReference>
<keyword evidence="7" id="KW-1185">Reference proteome</keyword>
<accession>A0A1E1F5R0</accession>
<feature type="domain" description="ABC transporter" evidence="5">
    <location>
        <begin position="2"/>
        <end position="218"/>
    </location>
</feature>
<dbReference type="KEGG" id="sclo:SCLO_1028200"/>
<keyword evidence="3" id="KW-0547">Nucleotide-binding</keyword>
<comment type="similarity">
    <text evidence="1">Belongs to the ABC transporter superfamily.</text>
</comment>
<dbReference type="SMART" id="SM00382">
    <property type="entry name" value="AAA"/>
    <property type="match status" value="1"/>
</dbReference>
<dbReference type="InterPro" id="IPR017871">
    <property type="entry name" value="ABC_transporter-like_CS"/>
</dbReference>
<dbReference type="InterPro" id="IPR027417">
    <property type="entry name" value="P-loop_NTPase"/>
</dbReference>
<dbReference type="PROSITE" id="PS50893">
    <property type="entry name" value="ABC_TRANSPORTER_2"/>
    <property type="match status" value="1"/>
</dbReference>
<dbReference type="GO" id="GO:0016887">
    <property type="term" value="F:ATP hydrolysis activity"/>
    <property type="evidence" value="ECO:0007669"/>
    <property type="project" value="InterPro"/>
</dbReference>